<dbReference type="STRING" id="339866.GCA_001418255_02149"/>
<protein>
    <submittedName>
        <fullName evidence="1">Uncharacterized protein</fullName>
    </submittedName>
</protein>
<dbReference type="EMBL" id="CYHF01000007">
    <property type="protein sequence ID" value="CUA98458.1"/>
    <property type="molecule type" value="Genomic_DNA"/>
</dbReference>
<accession>A0A0K6I5X0</accession>
<dbReference type="OrthoDB" id="9924875at2"/>
<keyword evidence="2" id="KW-1185">Reference proteome</keyword>
<gene>
    <name evidence="1" type="ORF">Ga0061069_107110</name>
</gene>
<reference evidence="2" key="1">
    <citation type="submission" date="2015-08" db="EMBL/GenBank/DDBJ databases">
        <authorList>
            <person name="Varghese N."/>
        </authorList>
    </citation>
    <scope>NUCLEOTIDE SEQUENCE [LARGE SCALE GENOMIC DNA]</scope>
    <source>
        <strain evidence="2">DSM 18181</strain>
    </source>
</reference>
<name>A0A0K6I5X0_9BURK</name>
<dbReference type="AlphaFoldDB" id="A0A0K6I5X0"/>
<evidence type="ECO:0000313" key="2">
    <source>
        <dbReference type="Proteomes" id="UP000183649"/>
    </source>
</evidence>
<sequence length="84" mass="9310">MLKSELGLDDDLTAEELAIRMRGVKRIEYYAACDRVLADGTKVIQSPLTGPFQHAEDARNAAKNARLPADAVTGVYIGEMHFFR</sequence>
<organism evidence="1 2">
    <name type="scientific">Thiomonas bhubaneswarensis</name>
    <dbReference type="NCBI Taxonomy" id="339866"/>
    <lineage>
        <taxon>Bacteria</taxon>
        <taxon>Pseudomonadati</taxon>
        <taxon>Pseudomonadota</taxon>
        <taxon>Betaproteobacteria</taxon>
        <taxon>Burkholderiales</taxon>
        <taxon>Thiomonas</taxon>
    </lineage>
</organism>
<evidence type="ECO:0000313" key="1">
    <source>
        <dbReference type="EMBL" id="CUA98458.1"/>
    </source>
</evidence>
<dbReference type="RefSeq" id="WP_055451008.1">
    <property type="nucleotide sequence ID" value="NZ_CYHF01000007.1"/>
</dbReference>
<dbReference type="Proteomes" id="UP000183649">
    <property type="component" value="Unassembled WGS sequence"/>
</dbReference>
<proteinExistence type="predicted"/>